<sequence length="80" mass="8753">MAAVADVCFGELTKLRAKVRARNSFLSKSCQRDAAEEVKQRKESKKDPSSAILESPAKATSEETMSEATVSLLMDRFAPC</sequence>
<dbReference type="PANTHER" id="PTHR36346">
    <property type="entry name" value="EXPRESSED PROTEIN"/>
    <property type="match status" value="1"/>
</dbReference>
<reference evidence="2" key="2">
    <citation type="journal article" date="2024" name="Plant">
        <title>Genomic evolution and insights into agronomic trait innovations of Sesamum species.</title>
        <authorList>
            <person name="Miao H."/>
            <person name="Wang L."/>
            <person name="Qu L."/>
            <person name="Liu H."/>
            <person name="Sun Y."/>
            <person name="Le M."/>
            <person name="Wang Q."/>
            <person name="Wei S."/>
            <person name="Zheng Y."/>
            <person name="Lin W."/>
            <person name="Duan Y."/>
            <person name="Cao H."/>
            <person name="Xiong S."/>
            <person name="Wang X."/>
            <person name="Wei L."/>
            <person name="Li C."/>
            <person name="Ma Q."/>
            <person name="Ju M."/>
            <person name="Zhao R."/>
            <person name="Li G."/>
            <person name="Mu C."/>
            <person name="Tian Q."/>
            <person name="Mei H."/>
            <person name="Zhang T."/>
            <person name="Gao T."/>
            <person name="Zhang H."/>
        </authorList>
    </citation>
    <scope>NUCLEOTIDE SEQUENCE</scope>
    <source>
        <strain evidence="2">G02</strain>
    </source>
</reference>
<proteinExistence type="predicted"/>
<comment type="caution">
    <text evidence="2">The sequence shown here is derived from an EMBL/GenBank/DDBJ whole genome shotgun (WGS) entry which is preliminary data.</text>
</comment>
<dbReference type="AlphaFoldDB" id="A0AAW2RXE5"/>
<evidence type="ECO:0000256" key="1">
    <source>
        <dbReference type="SAM" id="MobiDB-lite"/>
    </source>
</evidence>
<protein>
    <submittedName>
        <fullName evidence="2">Uncharacterized protein</fullName>
    </submittedName>
</protein>
<reference evidence="2" key="1">
    <citation type="submission" date="2020-06" db="EMBL/GenBank/DDBJ databases">
        <authorList>
            <person name="Li T."/>
            <person name="Hu X."/>
            <person name="Zhang T."/>
            <person name="Song X."/>
            <person name="Zhang H."/>
            <person name="Dai N."/>
            <person name="Sheng W."/>
            <person name="Hou X."/>
            <person name="Wei L."/>
        </authorList>
    </citation>
    <scope>NUCLEOTIDE SEQUENCE</scope>
    <source>
        <strain evidence="2">G02</strain>
        <tissue evidence="2">Leaf</tissue>
    </source>
</reference>
<accession>A0AAW2RXE5</accession>
<dbReference type="PANTHER" id="PTHR36346:SF2">
    <property type="entry name" value="EXPRESSED PROTEIN"/>
    <property type="match status" value="1"/>
</dbReference>
<evidence type="ECO:0000313" key="2">
    <source>
        <dbReference type="EMBL" id="KAL0384146.1"/>
    </source>
</evidence>
<gene>
    <name evidence="2" type="ORF">Sradi_2808900</name>
</gene>
<name>A0AAW2RXE5_SESRA</name>
<feature type="compositionally biased region" description="Basic and acidic residues" evidence="1">
    <location>
        <begin position="36"/>
        <end position="48"/>
    </location>
</feature>
<feature type="region of interest" description="Disordered" evidence="1">
    <location>
        <begin position="36"/>
        <end position="66"/>
    </location>
</feature>
<dbReference type="EMBL" id="JACGWJ010000012">
    <property type="protein sequence ID" value="KAL0384146.1"/>
    <property type="molecule type" value="Genomic_DNA"/>
</dbReference>
<organism evidence="2">
    <name type="scientific">Sesamum radiatum</name>
    <name type="common">Black benniseed</name>
    <dbReference type="NCBI Taxonomy" id="300843"/>
    <lineage>
        <taxon>Eukaryota</taxon>
        <taxon>Viridiplantae</taxon>
        <taxon>Streptophyta</taxon>
        <taxon>Embryophyta</taxon>
        <taxon>Tracheophyta</taxon>
        <taxon>Spermatophyta</taxon>
        <taxon>Magnoliopsida</taxon>
        <taxon>eudicotyledons</taxon>
        <taxon>Gunneridae</taxon>
        <taxon>Pentapetalae</taxon>
        <taxon>asterids</taxon>
        <taxon>lamiids</taxon>
        <taxon>Lamiales</taxon>
        <taxon>Pedaliaceae</taxon>
        <taxon>Sesamum</taxon>
    </lineage>
</organism>